<protein>
    <submittedName>
        <fullName evidence="2">Acyl-protein synthetase, LuxE</fullName>
    </submittedName>
</protein>
<dbReference type="OrthoDB" id="6761572at2"/>
<dbReference type="EMBL" id="FOFT01000006">
    <property type="protein sequence ID" value="SER77191.1"/>
    <property type="molecule type" value="Genomic_DNA"/>
</dbReference>
<organism evidence="2 3">
    <name type="scientific">Lentzea flaviverrucosa</name>
    <dbReference type="NCBI Taxonomy" id="200379"/>
    <lineage>
        <taxon>Bacteria</taxon>
        <taxon>Bacillati</taxon>
        <taxon>Actinomycetota</taxon>
        <taxon>Actinomycetes</taxon>
        <taxon>Pseudonocardiales</taxon>
        <taxon>Pseudonocardiaceae</taxon>
        <taxon>Lentzea</taxon>
    </lineage>
</organism>
<dbReference type="AlphaFoldDB" id="A0A1H9RWL0"/>
<name>A0A1H9RWL0_9PSEU</name>
<dbReference type="InterPro" id="IPR042099">
    <property type="entry name" value="ANL_N_sf"/>
</dbReference>
<evidence type="ECO:0000259" key="1">
    <source>
        <dbReference type="Pfam" id="PF04443"/>
    </source>
</evidence>
<evidence type="ECO:0000313" key="2">
    <source>
        <dbReference type="EMBL" id="SER77191.1"/>
    </source>
</evidence>
<proteinExistence type="predicted"/>
<dbReference type="Pfam" id="PF04443">
    <property type="entry name" value="LuxE"/>
    <property type="match status" value="1"/>
</dbReference>
<feature type="domain" description="Acyl-protein synthetase LuxE" evidence="1">
    <location>
        <begin position="50"/>
        <end position="378"/>
    </location>
</feature>
<dbReference type="Gene3D" id="3.40.50.12780">
    <property type="entry name" value="N-terminal domain of ligase-like"/>
    <property type="match status" value="1"/>
</dbReference>
<accession>A0A1H9RWL0</accession>
<reference evidence="3" key="1">
    <citation type="submission" date="2016-10" db="EMBL/GenBank/DDBJ databases">
        <authorList>
            <person name="Varghese N."/>
            <person name="Submissions S."/>
        </authorList>
    </citation>
    <scope>NUCLEOTIDE SEQUENCE [LARGE SCALE GENOMIC DNA]</scope>
    <source>
        <strain evidence="3">CGMCC 4.578</strain>
    </source>
</reference>
<dbReference type="GO" id="GO:0047474">
    <property type="term" value="F:long-chain fatty acid--protein ligase activity"/>
    <property type="evidence" value="ECO:0007669"/>
    <property type="project" value="InterPro"/>
</dbReference>
<gene>
    <name evidence="2" type="ORF">SAMN05216195_106430</name>
</gene>
<evidence type="ECO:0000313" key="3">
    <source>
        <dbReference type="Proteomes" id="UP000199028"/>
    </source>
</evidence>
<dbReference type="Proteomes" id="UP000199028">
    <property type="component" value="Unassembled WGS sequence"/>
</dbReference>
<sequence length="385" mass="42851">MTSSLGTNPHLGPVTVPDPSLRAVQALCDIAAPYDHSDEDLFLEAMNESNRWHARRNEFFRRLWNGKPLQDVTDQPFVHANFFKMHEVLSVPRAEVVVHATSSGTTGQKSQMFWDAWTLRAGRRMVARIYDHNGFISPEPVHYLVNLNQPAPGVKLGSSFTGQFMTDFAPVESVDYGLAHTGSGHEFDAFGSIRALQRFADSGRPVRIFGFPAFLSFTIDRMRAMGVEPLRLDERSMVWFGGGWKGNADKQISKSELRTKVTDMLGIPDVRIRDSYGSVEHSVPYVECAHHNLHVPTWSRAIVRDVRTLEPLPYGESGYIQFVSPYITSAPAQSVLMGDLAALHAPEECGCGNETPWFEVLGRAGVSRNRSCAIAAAEFLARRTS</sequence>
<dbReference type="RefSeq" id="WP_090066731.1">
    <property type="nucleotide sequence ID" value="NZ_FOFT01000006.1"/>
</dbReference>
<dbReference type="InterPro" id="IPR007534">
    <property type="entry name" value="LuxE"/>
</dbReference>
<keyword evidence="3" id="KW-1185">Reference proteome</keyword>
<dbReference type="GO" id="GO:0008218">
    <property type="term" value="P:bioluminescence"/>
    <property type="evidence" value="ECO:0007669"/>
    <property type="project" value="InterPro"/>
</dbReference>